<dbReference type="AlphaFoldDB" id="A0A2H4VAM4"/>
<dbReference type="Proteomes" id="UP000232806">
    <property type="component" value="Chromosome"/>
</dbReference>
<gene>
    <name evidence="2" type="ORF">BK007_03335</name>
</gene>
<reference evidence="2 3" key="1">
    <citation type="submission" date="2016-10" db="EMBL/GenBank/DDBJ databases">
        <title>Comparative genomics between deep and shallow subseafloor isolates.</title>
        <authorList>
            <person name="Ishii S."/>
            <person name="Miller J.R."/>
            <person name="Sutton G."/>
            <person name="Suzuki S."/>
            <person name="Methe B."/>
            <person name="Inagaki F."/>
            <person name="Imachi H."/>
        </authorList>
    </citation>
    <scope>NUCLEOTIDE SEQUENCE [LARGE SCALE GENOMIC DNA]</scope>
    <source>
        <strain evidence="2 3">MO-MB1</strain>
    </source>
</reference>
<sequence length="300" mass="31744">MEELKEIKSVSIVPYTLMSSSISAVVGLIYALILVMVLGVVAVFLPSEASIITSILMTLSIALIIILPVGGFLLSILSSFLTAFIYNQLVPRIGGIKIGIVEMEEITSISVIPASLMLSLLYTIITFLIMLIVAPILVVALQGAALAAISTSTSVAGLDGLGALGIIGIIIMIIGVPILVLVATFISTAIMALVYNFLAPQIGGVKLKFASIRENIFEIKKIAPIPVALIGAVVVTIVNFIFSLPSLAMYFATSNPWGGIGYFLGNTIGTLVFTFIIYAIMALLYNFLRSVIGGVELELE</sequence>
<feature type="transmembrane region" description="Helical" evidence="1">
    <location>
        <begin position="222"/>
        <end position="242"/>
    </location>
</feature>
<dbReference type="RefSeq" id="WP_100905119.1">
    <property type="nucleotide sequence ID" value="NZ_CP017766.1"/>
</dbReference>
<evidence type="ECO:0000313" key="2">
    <source>
        <dbReference type="EMBL" id="AUB55142.1"/>
    </source>
</evidence>
<dbReference type="OrthoDB" id="71512at2157"/>
<keyword evidence="1" id="KW-0472">Membrane</keyword>
<keyword evidence="1" id="KW-0812">Transmembrane</keyword>
<evidence type="ECO:0000256" key="1">
    <source>
        <dbReference type="SAM" id="Phobius"/>
    </source>
</evidence>
<evidence type="ECO:0008006" key="4">
    <source>
        <dbReference type="Google" id="ProtNLM"/>
    </source>
</evidence>
<accession>A0A2H4VAM4</accession>
<feature type="transmembrane region" description="Helical" evidence="1">
    <location>
        <begin position="51"/>
        <end position="84"/>
    </location>
</feature>
<keyword evidence="1" id="KW-1133">Transmembrane helix</keyword>
<feature type="transmembrane region" description="Helical" evidence="1">
    <location>
        <begin position="165"/>
        <end position="198"/>
    </location>
</feature>
<organism evidence="2 3">
    <name type="scientific">Methanobacterium subterraneum</name>
    <dbReference type="NCBI Taxonomy" id="59277"/>
    <lineage>
        <taxon>Archaea</taxon>
        <taxon>Methanobacteriati</taxon>
        <taxon>Methanobacteriota</taxon>
        <taxon>Methanomada group</taxon>
        <taxon>Methanobacteria</taxon>
        <taxon>Methanobacteriales</taxon>
        <taxon>Methanobacteriaceae</taxon>
        <taxon>Methanobacterium</taxon>
    </lineage>
</organism>
<name>A0A2H4VAM4_9EURY</name>
<evidence type="ECO:0000313" key="3">
    <source>
        <dbReference type="Proteomes" id="UP000232806"/>
    </source>
</evidence>
<proteinExistence type="predicted"/>
<feature type="transmembrane region" description="Helical" evidence="1">
    <location>
        <begin position="120"/>
        <end position="145"/>
    </location>
</feature>
<feature type="transmembrane region" description="Helical" evidence="1">
    <location>
        <begin position="12"/>
        <end position="45"/>
    </location>
</feature>
<dbReference type="GeneID" id="35120595"/>
<dbReference type="EMBL" id="CP017766">
    <property type="protein sequence ID" value="AUB55142.1"/>
    <property type="molecule type" value="Genomic_DNA"/>
</dbReference>
<protein>
    <recommendedName>
        <fullName evidence="4">DUF3566 domain-containing protein</fullName>
    </recommendedName>
</protein>
<feature type="transmembrane region" description="Helical" evidence="1">
    <location>
        <begin position="262"/>
        <end position="285"/>
    </location>
</feature>